<name>A0ACC0PWQ2_RHOML</name>
<comment type="caution">
    <text evidence="1">The sequence shown here is derived from an EMBL/GenBank/DDBJ whole genome shotgun (WGS) entry which is preliminary data.</text>
</comment>
<evidence type="ECO:0000313" key="2">
    <source>
        <dbReference type="Proteomes" id="UP001062846"/>
    </source>
</evidence>
<gene>
    <name evidence="1" type="ORF">RHMOL_Rhmol02G0314600</name>
</gene>
<reference evidence="1" key="1">
    <citation type="submission" date="2022-02" db="EMBL/GenBank/DDBJ databases">
        <title>Plant Genome Project.</title>
        <authorList>
            <person name="Zhang R.-G."/>
        </authorList>
    </citation>
    <scope>NUCLEOTIDE SEQUENCE</scope>
    <source>
        <strain evidence="1">AT1</strain>
    </source>
</reference>
<evidence type="ECO:0000313" key="1">
    <source>
        <dbReference type="EMBL" id="KAI8569910.1"/>
    </source>
</evidence>
<sequence length="624" mass="71125">MGKKGGTSWLTVVKRAFRSPSKNEDKKSSRRREENEQEEEEQKREKRRWLFRRAPSNTHEHQREATNNSAPLMNAQCMAADRRHAIAVATATVAAAEAAAATAQAAVEIIRLTTPSSTSLREHNAAIVIQTCFRGYLVSNKNLKYMPFLSAAYVGVLVPMLLRSPKSFLGSKNYKSEDMKFYKNWIKRYNELHNNMQSICSGGLLDYARRALRALQGIVKLQALVRGQNVRRQTKMTLKCMQALFRVQARVHDHRARPSLEATRKSMFAESNNLWESKYMQDVRERKSIVSFFYKLEYYLMAEALSPQYPYISSNKSLLDSHFVQHSRAGSYNADNWDDCPRTLEELDAILQTRKEAAALNHEKTLARAFSQQIWDSGRNASTGDEKELDERTNWLDRWMATKQWETDRSSTDKRETTKTLEMDTSRPYCYSTHRISTSQSQHQNQRQSSARSFASPRHRASYPQPPLTPSPSRVRPLHVRSASPRCPKEERSYSTANTPCLVSRHGSELGAWNYAMPNYMAATESAKARFRSQSATRQRPSTPERERSGSVKKRLSYLVPEPYSNVGIGGSGFCQNLRSPSFKSVQAGFLGVEHGSNLSSCYTESVGGEISPCSTTDLRRWFR</sequence>
<accession>A0ACC0PWQ2</accession>
<protein>
    <submittedName>
        <fullName evidence="1">Uncharacterized protein</fullName>
    </submittedName>
</protein>
<keyword evidence="2" id="KW-1185">Reference proteome</keyword>
<proteinExistence type="predicted"/>
<organism evidence="1 2">
    <name type="scientific">Rhododendron molle</name>
    <name type="common">Chinese azalea</name>
    <name type="synonym">Azalea mollis</name>
    <dbReference type="NCBI Taxonomy" id="49168"/>
    <lineage>
        <taxon>Eukaryota</taxon>
        <taxon>Viridiplantae</taxon>
        <taxon>Streptophyta</taxon>
        <taxon>Embryophyta</taxon>
        <taxon>Tracheophyta</taxon>
        <taxon>Spermatophyta</taxon>
        <taxon>Magnoliopsida</taxon>
        <taxon>eudicotyledons</taxon>
        <taxon>Gunneridae</taxon>
        <taxon>Pentapetalae</taxon>
        <taxon>asterids</taxon>
        <taxon>Ericales</taxon>
        <taxon>Ericaceae</taxon>
        <taxon>Ericoideae</taxon>
        <taxon>Rhodoreae</taxon>
        <taxon>Rhododendron</taxon>
    </lineage>
</organism>
<dbReference type="Proteomes" id="UP001062846">
    <property type="component" value="Chromosome 2"/>
</dbReference>
<dbReference type="EMBL" id="CM046389">
    <property type="protein sequence ID" value="KAI8569910.1"/>
    <property type="molecule type" value="Genomic_DNA"/>
</dbReference>